<accession>A0A8J2I547</accession>
<dbReference type="AlphaFoldDB" id="A0A8J2I547"/>
<dbReference type="RefSeq" id="XP_043170616.1">
    <property type="nucleotide sequence ID" value="XM_043314681.1"/>
</dbReference>
<keyword evidence="3" id="KW-1185">Reference proteome</keyword>
<sequence>MATSEMSQWLQTATKKRTIRDDAIQKFTDAQAAPTEQPNGSSESQSNQNLTAIGDAEIILEAIMSRAVTASQLLSAYINRAIDAHQRTNWHVLN</sequence>
<dbReference type="OrthoDB" id="10583481at2759"/>
<dbReference type="Proteomes" id="UP000676310">
    <property type="component" value="Unassembled WGS sequence"/>
</dbReference>
<gene>
    <name evidence="2" type="ORF">ALTATR162_LOCUS7055</name>
</gene>
<dbReference type="EMBL" id="CAJRGZ010000022">
    <property type="protein sequence ID" value="CAG5169612.1"/>
    <property type="molecule type" value="Genomic_DNA"/>
</dbReference>
<evidence type="ECO:0000313" key="3">
    <source>
        <dbReference type="Proteomes" id="UP000676310"/>
    </source>
</evidence>
<dbReference type="GeneID" id="67019013"/>
<name>A0A8J2I547_9PLEO</name>
<reference evidence="2" key="1">
    <citation type="submission" date="2021-05" db="EMBL/GenBank/DDBJ databases">
        <authorList>
            <person name="Stam R."/>
        </authorList>
    </citation>
    <scope>NUCLEOTIDE SEQUENCE</scope>
    <source>
        <strain evidence="2">CS162</strain>
    </source>
</reference>
<feature type="region of interest" description="Disordered" evidence="1">
    <location>
        <begin position="27"/>
        <end position="49"/>
    </location>
</feature>
<proteinExistence type="predicted"/>
<evidence type="ECO:0000313" key="2">
    <source>
        <dbReference type="EMBL" id="CAG5169612.1"/>
    </source>
</evidence>
<evidence type="ECO:0000256" key="1">
    <source>
        <dbReference type="SAM" id="MobiDB-lite"/>
    </source>
</evidence>
<feature type="compositionally biased region" description="Polar residues" evidence="1">
    <location>
        <begin position="34"/>
        <end position="49"/>
    </location>
</feature>
<comment type="caution">
    <text evidence="2">The sequence shown here is derived from an EMBL/GenBank/DDBJ whole genome shotgun (WGS) entry which is preliminary data.</text>
</comment>
<organism evidence="2 3">
    <name type="scientific">Alternaria atra</name>
    <dbReference type="NCBI Taxonomy" id="119953"/>
    <lineage>
        <taxon>Eukaryota</taxon>
        <taxon>Fungi</taxon>
        <taxon>Dikarya</taxon>
        <taxon>Ascomycota</taxon>
        <taxon>Pezizomycotina</taxon>
        <taxon>Dothideomycetes</taxon>
        <taxon>Pleosporomycetidae</taxon>
        <taxon>Pleosporales</taxon>
        <taxon>Pleosporineae</taxon>
        <taxon>Pleosporaceae</taxon>
        <taxon>Alternaria</taxon>
        <taxon>Alternaria sect. Ulocladioides</taxon>
    </lineage>
</organism>
<protein>
    <submittedName>
        <fullName evidence="2">Uncharacterized protein</fullName>
    </submittedName>
</protein>